<evidence type="ECO:0000313" key="2">
    <source>
        <dbReference type="EMBL" id="GGB04897.1"/>
    </source>
</evidence>
<dbReference type="Proteomes" id="UP000607559">
    <property type="component" value="Unassembled WGS sequence"/>
</dbReference>
<name>A0A8J2UE02_9BACT</name>
<dbReference type="AlphaFoldDB" id="A0A8J2UE02"/>
<proteinExistence type="predicted"/>
<organism evidence="2 3">
    <name type="scientific">Puia dinghuensis</name>
    <dbReference type="NCBI Taxonomy" id="1792502"/>
    <lineage>
        <taxon>Bacteria</taxon>
        <taxon>Pseudomonadati</taxon>
        <taxon>Bacteroidota</taxon>
        <taxon>Chitinophagia</taxon>
        <taxon>Chitinophagales</taxon>
        <taxon>Chitinophagaceae</taxon>
        <taxon>Puia</taxon>
    </lineage>
</organism>
<gene>
    <name evidence="2" type="ORF">GCM10011511_30270</name>
</gene>
<keyword evidence="1" id="KW-0472">Membrane</keyword>
<sequence>MKTTLRFASILSWFNIIVWGFFAALMLLGSLAVGYIPLMIFAVLFCAIPLNCYAALQLHKSIRRPNIKLSSQTPVGIRFVGFVALFFGIMTITNSIGNIRNPKEMLELSKEAFSQVKWLNMSTATVSSMRTGGIIGLLLGLAVIVNVVLNLRLLRWYYLVHQSDAS</sequence>
<dbReference type="EMBL" id="BMJC01000003">
    <property type="protein sequence ID" value="GGB04897.1"/>
    <property type="molecule type" value="Genomic_DNA"/>
</dbReference>
<evidence type="ECO:0000256" key="1">
    <source>
        <dbReference type="SAM" id="Phobius"/>
    </source>
</evidence>
<keyword evidence="3" id="KW-1185">Reference proteome</keyword>
<protein>
    <submittedName>
        <fullName evidence="2">Uncharacterized protein</fullName>
    </submittedName>
</protein>
<comment type="caution">
    <text evidence="2">The sequence shown here is derived from an EMBL/GenBank/DDBJ whole genome shotgun (WGS) entry which is preliminary data.</text>
</comment>
<reference evidence="2" key="1">
    <citation type="journal article" date="2014" name="Int. J. Syst. Evol. Microbiol.">
        <title>Complete genome sequence of Corynebacterium casei LMG S-19264T (=DSM 44701T), isolated from a smear-ripened cheese.</title>
        <authorList>
            <consortium name="US DOE Joint Genome Institute (JGI-PGF)"/>
            <person name="Walter F."/>
            <person name="Albersmeier A."/>
            <person name="Kalinowski J."/>
            <person name="Ruckert C."/>
        </authorList>
    </citation>
    <scope>NUCLEOTIDE SEQUENCE</scope>
    <source>
        <strain evidence="2">CGMCC 1.15448</strain>
    </source>
</reference>
<feature type="transmembrane region" description="Helical" evidence="1">
    <location>
        <begin position="77"/>
        <end position="96"/>
    </location>
</feature>
<reference evidence="2" key="2">
    <citation type="submission" date="2020-09" db="EMBL/GenBank/DDBJ databases">
        <authorList>
            <person name="Sun Q."/>
            <person name="Zhou Y."/>
        </authorList>
    </citation>
    <scope>NUCLEOTIDE SEQUENCE</scope>
    <source>
        <strain evidence="2">CGMCC 1.15448</strain>
    </source>
</reference>
<feature type="transmembrane region" description="Helical" evidence="1">
    <location>
        <begin position="7"/>
        <end position="28"/>
    </location>
</feature>
<keyword evidence="1" id="KW-1133">Transmembrane helix</keyword>
<feature type="transmembrane region" description="Helical" evidence="1">
    <location>
        <begin position="129"/>
        <end position="149"/>
    </location>
</feature>
<evidence type="ECO:0000313" key="3">
    <source>
        <dbReference type="Proteomes" id="UP000607559"/>
    </source>
</evidence>
<feature type="transmembrane region" description="Helical" evidence="1">
    <location>
        <begin position="34"/>
        <end position="56"/>
    </location>
</feature>
<keyword evidence="1" id="KW-0812">Transmembrane</keyword>
<accession>A0A8J2UE02</accession>
<dbReference type="RefSeq" id="WP_188933101.1">
    <property type="nucleotide sequence ID" value="NZ_BMJC01000003.1"/>
</dbReference>